<feature type="signal peptide" evidence="3">
    <location>
        <begin position="1"/>
        <end position="21"/>
    </location>
</feature>
<organism evidence="5 6">
    <name type="scientific">Bacteroides xylanisolvens</name>
    <dbReference type="NCBI Taxonomy" id="371601"/>
    <lineage>
        <taxon>Bacteria</taxon>
        <taxon>Pseudomonadati</taxon>
        <taxon>Bacteroidota</taxon>
        <taxon>Bacteroidia</taxon>
        <taxon>Bacteroidales</taxon>
        <taxon>Bacteroidaceae</taxon>
        <taxon>Bacteroides</taxon>
    </lineage>
</organism>
<dbReference type="EMBL" id="DYVL01000155">
    <property type="protein sequence ID" value="HJG12821.1"/>
    <property type="molecule type" value="Genomic_DNA"/>
</dbReference>
<dbReference type="GO" id="GO:0005975">
    <property type="term" value="P:carbohydrate metabolic process"/>
    <property type="evidence" value="ECO:0007669"/>
    <property type="project" value="InterPro"/>
</dbReference>
<sequence length="694" mass="79572">MRYSYLIMPLIFSFLSGTMMAKDVVSDNKKQPDEIRWDSKSLIINGRRVVPVMGEIHYSRIPEQEWETELVKMKDGGVNIIATYIFWNHIEEIEGQLDWSGQRNLRKFLNLCKKHDLPAIIRIGPWCHGEARLGGLPDWVYSKGCEIRTENSVFMDITTQWYRNVFAQIQGLQWKDGGPIIACQFDNEYYGEGSYLMALKKIANEIGFDLPFYTRTGWPELASPVPFGEMLPLYGDYADGCWERSTDEASGDYWRAFHFKAYRLGGDMGDLEARQNGGMSSPNKDDQNYPYFTCELGGGMIPSYHRRVYMYPEDAYSMAIVKLGSGSNLLGYYMYHGGTNPDGKTTYLNETQKTIATNYSDLPVKTYEYQAPLGEFGQKNPHYYTLRKLHLFTNTFGETLAPMEAYFPMKDKAPKQGDDSYLRWTYRSNGDTAFVFINNYERLQTLTDKKNVRFDVCGTKFPQKGMTIPSGTMAIFPVNIQIGDINLKYATAQIIYKDLSNVGRIRLYMQKIDGIEPEMNINGRVLKKVKPLNETTPVYSSEQVDIYLLTEEYANHLRLQPENELKASKVNFSKVKDAGPLRRITIGINNVAEQPEDADFEDAAIYHISVPSHNGLLDIEYHGDIARLYADGKFIDDNFYNGRHFQYALWRLPKDCKQLELRILPIQKNAPIYYPQEADSTPGESVIAVSHITK</sequence>
<protein>
    <submittedName>
        <fullName evidence="5">Beta-galactosidase</fullName>
    </submittedName>
</protein>
<proteinExistence type="inferred from homology"/>
<dbReference type="PANTHER" id="PTHR23421">
    <property type="entry name" value="BETA-GALACTOSIDASE RELATED"/>
    <property type="match status" value="1"/>
</dbReference>
<accession>A0A921I8C4</accession>
<name>A0A921I8C4_9BACE</name>
<feature type="chain" id="PRO_5037778728" evidence="3">
    <location>
        <begin position="22"/>
        <end position="694"/>
    </location>
</feature>
<dbReference type="InterPro" id="IPR031330">
    <property type="entry name" value="Gly_Hdrlase_35_cat"/>
</dbReference>
<dbReference type="Pfam" id="PF01301">
    <property type="entry name" value="Glyco_hydro_35"/>
    <property type="match status" value="1"/>
</dbReference>
<feature type="domain" description="Glycoside hydrolase 35 catalytic" evidence="4">
    <location>
        <begin position="41"/>
        <end position="390"/>
    </location>
</feature>
<dbReference type="InterPro" id="IPR017853">
    <property type="entry name" value="GH"/>
</dbReference>
<evidence type="ECO:0000313" key="6">
    <source>
        <dbReference type="Proteomes" id="UP000747074"/>
    </source>
</evidence>
<gene>
    <name evidence="5" type="ORF">K8V07_12960</name>
</gene>
<comment type="caution">
    <text evidence="5">The sequence shown here is derived from an EMBL/GenBank/DDBJ whole genome shotgun (WGS) entry which is preliminary data.</text>
</comment>
<dbReference type="PRINTS" id="PR00742">
    <property type="entry name" value="GLHYDRLASE35"/>
</dbReference>
<evidence type="ECO:0000256" key="3">
    <source>
        <dbReference type="SAM" id="SignalP"/>
    </source>
</evidence>
<reference evidence="5" key="2">
    <citation type="submission" date="2021-09" db="EMBL/GenBank/DDBJ databases">
        <authorList>
            <person name="Gilroy R."/>
        </authorList>
    </citation>
    <scope>NUCLEOTIDE SEQUENCE</scope>
    <source>
        <strain evidence="5">CHK154-13316</strain>
    </source>
</reference>
<dbReference type="Gene3D" id="3.20.20.80">
    <property type="entry name" value="Glycosidases"/>
    <property type="match status" value="1"/>
</dbReference>
<dbReference type="InterPro" id="IPR001944">
    <property type="entry name" value="Glycoside_Hdrlase_35"/>
</dbReference>
<dbReference type="Proteomes" id="UP000747074">
    <property type="component" value="Unassembled WGS sequence"/>
</dbReference>
<dbReference type="SUPFAM" id="SSF51445">
    <property type="entry name" value="(Trans)glycosidases"/>
    <property type="match status" value="1"/>
</dbReference>
<evidence type="ECO:0000259" key="4">
    <source>
        <dbReference type="Pfam" id="PF01301"/>
    </source>
</evidence>
<dbReference type="GO" id="GO:0004553">
    <property type="term" value="F:hydrolase activity, hydrolyzing O-glycosyl compounds"/>
    <property type="evidence" value="ECO:0007669"/>
    <property type="project" value="InterPro"/>
</dbReference>
<keyword evidence="3" id="KW-0732">Signal</keyword>
<evidence type="ECO:0000313" key="5">
    <source>
        <dbReference type="EMBL" id="HJG12821.1"/>
    </source>
</evidence>
<evidence type="ECO:0000256" key="1">
    <source>
        <dbReference type="ARBA" id="ARBA00009809"/>
    </source>
</evidence>
<comment type="similarity">
    <text evidence="1 2">Belongs to the glycosyl hydrolase 35 family.</text>
</comment>
<reference evidence="5" key="1">
    <citation type="journal article" date="2021" name="PeerJ">
        <title>Extensive microbial diversity within the chicken gut microbiome revealed by metagenomics and culture.</title>
        <authorList>
            <person name="Gilroy R."/>
            <person name="Ravi A."/>
            <person name="Getino M."/>
            <person name="Pursley I."/>
            <person name="Horton D.L."/>
            <person name="Alikhan N.F."/>
            <person name="Baker D."/>
            <person name="Gharbi K."/>
            <person name="Hall N."/>
            <person name="Watson M."/>
            <person name="Adriaenssens E.M."/>
            <person name="Foster-Nyarko E."/>
            <person name="Jarju S."/>
            <person name="Secka A."/>
            <person name="Antonio M."/>
            <person name="Oren A."/>
            <person name="Chaudhuri R.R."/>
            <person name="La Ragione R."/>
            <person name="Hildebrand F."/>
            <person name="Pallen M.J."/>
        </authorList>
    </citation>
    <scope>NUCLEOTIDE SEQUENCE</scope>
    <source>
        <strain evidence="5">CHK154-13316</strain>
    </source>
</reference>
<dbReference type="AlphaFoldDB" id="A0A921I8C4"/>
<evidence type="ECO:0000256" key="2">
    <source>
        <dbReference type="RuleBase" id="RU003679"/>
    </source>
</evidence>